<dbReference type="PANTHER" id="PTHR11243">
    <property type="entry name" value="GROWTH FACTOR RECEPTOR-BOUND PROTEIN"/>
    <property type="match status" value="1"/>
</dbReference>
<evidence type="ECO:0000313" key="14">
    <source>
        <dbReference type="Proteomes" id="UP000007303"/>
    </source>
</evidence>
<dbReference type="SMART" id="SM00233">
    <property type="entry name" value="PH"/>
    <property type="match status" value="1"/>
</dbReference>
<dbReference type="Gene3D" id="2.30.29.30">
    <property type="entry name" value="Pleckstrin-homology domain (PH domain)/Phosphotyrosine-binding domain (PTB)"/>
    <property type="match status" value="1"/>
</dbReference>
<protein>
    <recommendedName>
        <fullName evidence="8">Amyloid beta A4 precursor protein-binding family B member 1-interacting protein</fullName>
    </recommendedName>
    <alternativeName>
        <fullName evidence="9">APBB1-interacting protein 1</fullName>
    </alternativeName>
</protein>
<dbReference type="GO" id="GO:0007165">
    <property type="term" value="P:signal transduction"/>
    <property type="evidence" value="ECO:0007669"/>
    <property type="project" value="InterPro"/>
</dbReference>
<keyword evidence="3" id="KW-1003">Cell membrane</keyword>
<dbReference type="InParanoid" id="H3CR23"/>
<proteinExistence type="inferred from homology"/>
<dbReference type="CDD" id="cd01259">
    <property type="entry name" value="PH_APBB1IP"/>
    <property type="match status" value="1"/>
</dbReference>
<keyword evidence="5" id="KW-0472">Membrane</keyword>
<sequence length="399" mass="45058">QMDDIDALFNQLVRDIDSFSQSLTVAGVEPNEDPASQRNLSAGFTDLNAKSLSELEDHDLDALVADLGAESIKNGNADKPGAAAAQESQPAASLGPRSTAELSGKVQVASHRSSANLPVFCSQSEEQSKAAKISLALQKLKEAKVRKLIIKVLMADGSYKALMVDERQAVGEVLDQLFEKTHCDRSIDWSLSETNPDLQTGRIFEDHECLVELLSMWGRHSNNSIYFLSNPQKYVMFRNPQIFYMLKKEKACVCGFNQQANQLLIKENFEGPAVIVPSLEGILYLKEDGKKIWRPRYFLLRASGIYYVPKGKTKCSTDLACFLRFKNFDVYTTKNYKYKYKAPTDFCFILKHPHIQKESHHIRFLCCEDEEALRLWINSIRIAKHGAVLYKSYQAAVRR</sequence>
<reference evidence="13" key="3">
    <citation type="submission" date="2025-09" db="UniProtKB">
        <authorList>
            <consortium name="Ensembl"/>
        </authorList>
    </citation>
    <scope>IDENTIFICATION</scope>
</reference>
<keyword evidence="14" id="KW-1185">Reference proteome</keyword>
<dbReference type="AlphaFoldDB" id="H3CR23"/>
<dbReference type="Ensembl" id="ENSTNIT00000010888.1">
    <property type="protein sequence ID" value="ENSTNIP00000010707.1"/>
    <property type="gene ID" value="ENSTNIG00000007887.1"/>
</dbReference>
<evidence type="ECO:0000256" key="3">
    <source>
        <dbReference type="ARBA" id="ARBA00022475"/>
    </source>
</evidence>
<dbReference type="InterPro" id="IPR039664">
    <property type="entry name" value="GRB/APBB1IP"/>
</dbReference>
<evidence type="ECO:0000256" key="2">
    <source>
        <dbReference type="ARBA" id="ARBA00004245"/>
    </source>
</evidence>
<dbReference type="InterPro" id="IPR029071">
    <property type="entry name" value="Ubiquitin-like_domsf"/>
</dbReference>
<comment type="similarity">
    <text evidence="7">Belongs to the MRL family.</text>
</comment>
<dbReference type="GeneTree" id="ENSGT00940000156105"/>
<evidence type="ECO:0000259" key="12">
    <source>
        <dbReference type="PROSITE" id="PS50200"/>
    </source>
</evidence>
<dbReference type="PROSITE" id="PS50200">
    <property type="entry name" value="RA"/>
    <property type="match status" value="1"/>
</dbReference>
<accession>H3CR23</accession>
<dbReference type="Pfam" id="PF00169">
    <property type="entry name" value="PH"/>
    <property type="match status" value="1"/>
</dbReference>
<name>H3CR23_TETNG</name>
<keyword evidence="6" id="KW-0206">Cytoskeleton</keyword>
<dbReference type="InterPro" id="IPR001849">
    <property type="entry name" value="PH_domain"/>
</dbReference>
<dbReference type="PANTHER" id="PTHR11243:SF14">
    <property type="entry name" value="AMYLOID BETA A4 PRECURSOR PROTEIN-BINDING FAMILY B MEMBER 1-INTERACTING PROTEIN"/>
    <property type="match status" value="1"/>
</dbReference>
<dbReference type="OMA" id="RAPTNFC"/>
<reference evidence="14" key="1">
    <citation type="journal article" date="2004" name="Nature">
        <title>Genome duplication in the teleost fish Tetraodon nigroviridis reveals the early vertebrate proto-karyotype.</title>
        <authorList>
            <person name="Jaillon O."/>
            <person name="Aury J.-M."/>
            <person name="Brunet F."/>
            <person name="Petit J.-L."/>
            <person name="Stange-Thomann N."/>
            <person name="Mauceli E."/>
            <person name="Bouneau L."/>
            <person name="Fischer C."/>
            <person name="Ozouf-Costaz C."/>
            <person name="Bernot A."/>
            <person name="Nicaud S."/>
            <person name="Jaffe D."/>
            <person name="Fisher S."/>
            <person name="Lutfalla G."/>
            <person name="Dossat C."/>
            <person name="Segurens B."/>
            <person name="Dasilva C."/>
            <person name="Salanoubat M."/>
            <person name="Levy M."/>
            <person name="Boudet N."/>
            <person name="Castellano S."/>
            <person name="Anthouard V."/>
            <person name="Jubin C."/>
            <person name="Castelli V."/>
            <person name="Katinka M."/>
            <person name="Vacherie B."/>
            <person name="Biemont C."/>
            <person name="Skalli Z."/>
            <person name="Cattolico L."/>
            <person name="Poulain J."/>
            <person name="De Berardinis V."/>
            <person name="Cruaud C."/>
            <person name="Duprat S."/>
            <person name="Brottier P."/>
            <person name="Coutanceau J.-P."/>
            <person name="Gouzy J."/>
            <person name="Parra G."/>
            <person name="Lardier G."/>
            <person name="Chapple C."/>
            <person name="McKernan K.J."/>
            <person name="McEwan P."/>
            <person name="Bosak S."/>
            <person name="Kellis M."/>
            <person name="Volff J.-N."/>
            <person name="Guigo R."/>
            <person name="Zody M.C."/>
            <person name="Mesirov J."/>
            <person name="Lindblad-Toh K."/>
            <person name="Birren B."/>
            <person name="Nusbaum C."/>
            <person name="Kahn D."/>
            <person name="Robinson-Rechavi M."/>
            <person name="Laudet V."/>
            <person name="Schachter V."/>
            <person name="Quetier F."/>
            <person name="Saurin W."/>
            <person name="Scarpelli C."/>
            <person name="Wincker P."/>
            <person name="Lander E.S."/>
            <person name="Weissenbach J."/>
            <person name="Roest Crollius H."/>
        </authorList>
    </citation>
    <scope>NUCLEOTIDE SEQUENCE [LARGE SCALE GENOMIC DNA]</scope>
</reference>
<dbReference type="Gene3D" id="3.10.20.90">
    <property type="entry name" value="Phosphatidylinositol 3-kinase Catalytic Subunit, Chain A, domain 1"/>
    <property type="match status" value="1"/>
</dbReference>
<dbReference type="SMART" id="SM00314">
    <property type="entry name" value="RA"/>
    <property type="match status" value="1"/>
</dbReference>
<dbReference type="Pfam" id="PF21989">
    <property type="entry name" value="RA_2"/>
    <property type="match status" value="1"/>
</dbReference>
<feature type="compositionally biased region" description="Low complexity" evidence="10">
    <location>
        <begin position="82"/>
        <end position="93"/>
    </location>
</feature>
<keyword evidence="4" id="KW-0963">Cytoplasm</keyword>
<evidence type="ECO:0000256" key="9">
    <source>
        <dbReference type="ARBA" id="ARBA00042746"/>
    </source>
</evidence>
<dbReference type="Proteomes" id="UP000007303">
    <property type="component" value="Unassembled WGS sequence"/>
</dbReference>
<dbReference type="STRING" id="99883.ENSTNIP00000010707"/>
<dbReference type="GO" id="GO:0005886">
    <property type="term" value="C:plasma membrane"/>
    <property type="evidence" value="ECO:0007669"/>
    <property type="project" value="UniProtKB-SubCell"/>
</dbReference>
<evidence type="ECO:0000256" key="8">
    <source>
        <dbReference type="ARBA" id="ARBA00040699"/>
    </source>
</evidence>
<evidence type="ECO:0000256" key="7">
    <source>
        <dbReference type="ARBA" id="ARBA00038382"/>
    </source>
</evidence>
<evidence type="ECO:0000256" key="6">
    <source>
        <dbReference type="ARBA" id="ARBA00023212"/>
    </source>
</evidence>
<organism evidence="13 14">
    <name type="scientific">Tetraodon nigroviridis</name>
    <name type="common">Spotted green pufferfish</name>
    <name type="synonym">Chelonodon nigroviridis</name>
    <dbReference type="NCBI Taxonomy" id="99883"/>
    <lineage>
        <taxon>Eukaryota</taxon>
        <taxon>Metazoa</taxon>
        <taxon>Chordata</taxon>
        <taxon>Craniata</taxon>
        <taxon>Vertebrata</taxon>
        <taxon>Euteleostomi</taxon>
        <taxon>Actinopterygii</taxon>
        <taxon>Neopterygii</taxon>
        <taxon>Teleostei</taxon>
        <taxon>Neoteleostei</taxon>
        <taxon>Acanthomorphata</taxon>
        <taxon>Eupercaria</taxon>
        <taxon>Tetraodontiformes</taxon>
        <taxon>Tetradontoidea</taxon>
        <taxon>Tetraodontidae</taxon>
        <taxon>Tetraodon</taxon>
    </lineage>
</organism>
<comment type="subcellular location">
    <subcellularLocation>
        <location evidence="1">Cell membrane</location>
        <topology evidence="1">Peripheral membrane protein</topology>
    </subcellularLocation>
    <subcellularLocation>
        <location evidence="2">Cytoplasm</location>
        <location evidence="2">Cytoskeleton</location>
    </subcellularLocation>
</comment>
<evidence type="ECO:0000256" key="1">
    <source>
        <dbReference type="ARBA" id="ARBA00004202"/>
    </source>
</evidence>
<evidence type="ECO:0000256" key="4">
    <source>
        <dbReference type="ARBA" id="ARBA00022490"/>
    </source>
</evidence>
<feature type="domain" description="Ras-associating" evidence="12">
    <location>
        <begin position="146"/>
        <end position="232"/>
    </location>
</feature>
<dbReference type="HOGENOM" id="CLU_023207_1_1_1"/>
<evidence type="ECO:0000256" key="5">
    <source>
        <dbReference type="ARBA" id="ARBA00023136"/>
    </source>
</evidence>
<dbReference type="InterPro" id="IPR000159">
    <property type="entry name" value="RA_dom"/>
</dbReference>
<dbReference type="GO" id="GO:0005829">
    <property type="term" value="C:cytosol"/>
    <property type="evidence" value="ECO:0007669"/>
    <property type="project" value="TreeGrafter"/>
</dbReference>
<dbReference type="InterPro" id="IPR039665">
    <property type="entry name" value="PH_APBB1IP"/>
</dbReference>
<evidence type="ECO:0000313" key="13">
    <source>
        <dbReference type="Ensembl" id="ENSTNIP00000010707.1"/>
    </source>
</evidence>
<feature type="region of interest" description="Disordered" evidence="10">
    <location>
        <begin position="75"/>
        <end position="100"/>
    </location>
</feature>
<evidence type="ECO:0000259" key="11">
    <source>
        <dbReference type="PROSITE" id="PS50003"/>
    </source>
</evidence>
<dbReference type="PROSITE" id="PS50003">
    <property type="entry name" value="PH_DOMAIN"/>
    <property type="match status" value="1"/>
</dbReference>
<dbReference type="InterPro" id="IPR011993">
    <property type="entry name" value="PH-like_dom_sf"/>
</dbReference>
<feature type="domain" description="PH" evidence="11">
    <location>
        <begin position="276"/>
        <end position="385"/>
    </location>
</feature>
<dbReference type="SUPFAM" id="SSF50729">
    <property type="entry name" value="PH domain-like"/>
    <property type="match status" value="1"/>
</dbReference>
<reference evidence="13" key="2">
    <citation type="submission" date="2025-08" db="UniProtKB">
        <authorList>
            <consortium name="Ensembl"/>
        </authorList>
    </citation>
    <scope>IDENTIFICATION</scope>
</reference>
<evidence type="ECO:0000256" key="10">
    <source>
        <dbReference type="SAM" id="MobiDB-lite"/>
    </source>
</evidence>
<dbReference type="SUPFAM" id="SSF54236">
    <property type="entry name" value="Ubiquitin-like"/>
    <property type="match status" value="1"/>
</dbReference>
<dbReference type="GO" id="GO:0005856">
    <property type="term" value="C:cytoskeleton"/>
    <property type="evidence" value="ECO:0007669"/>
    <property type="project" value="UniProtKB-SubCell"/>
</dbReference>